<keyword evidence="6 14" id="KW-0963">Cytoplasm</keyword>
<dbReference type="PIRSF" id="PIRSF005758">
    <property type="entry name" value="Shikimt_kin_arch"/>
    <property type="match status" value="1"/>
</dbReference>
<evidence type="ECO:0000256" key="3">
    <source>
        <dbReference type="ARBA" id="ARBA00010202"/>
    </source>
</evidence>
<dbReference type="SUPFAM" id="SSF54211">
    <property type="entry name" value="Ribosomal protein S5 domain 2-like"/>
    <property type="match status" value="1"/>
</dbReference>
<comment type="catalytic activity">
    <reaction evidence="13 14">
        <text>shikimate + ATP = 3-phosphoshikimate + ADP + H(+)</text>
        <dbReference type="Rhea" id="RHEA:13121"/>
        <dbReference type="ChEBI" id="CHEBI:15378"/>
        <dbReference type="ChEBI" id="CHEBI:30616"/>
        <dbReference type="ChEBI" id="CHEBI:36208"/>
        <dbReference type="ChEBI" id="CHEBI:145989"/>
        <dbReference type="ChEBI" id="CHEBI:456216"/>
        <dbReference type="EC" id="2.7.1.71"/>
    </reaction>
</comment>
<dbReference type="Gene3D" id="3.30.230.10">
    <property type="match status" value="1"/>
</dbReference>
<dbReference type="Pfam" id="PF00288">
    <property type="entry name" value="GHMP_kinases_N"/>
    <property type="match status" value="1"/>
</dbReference>
<evidence type="ECO:0000256" key="9">
    <source>
        <dbReference type="ARBA" id="ARBA00022741"/>
    </source>
</evidence>
<dbReference type="InterPro" id="IPR014721">
    <property type="entry name" value="Ribsml_uS5_D2-typ_fold_subgr"/>
</dbReference>
<evidence type="ECO:0000256" key="14">
    <source>
        <dbReference type="HAMAP-Rule" id="MF_00370"/>
    </source>
</evidence>
<dbReference type="GO" id="GO:0008652">
    <property type="term" value="P:amino acid biosynthetic process"/>
    <property type="evidence" value="ECO:0007669"/>
    <property type="project" value="UniProtKB-KW"/>
</dbReference>
<evidence type="ECO:0000256" key="5">
    <source>
        <dbReference type="ARBA" id="ARBA00013853"/>
    </source>
</evidence>
<keyword evidence="7 14" id="KW-0028">Amino-acid biosynthesis</keyword>
<evidence type="ECO:0000256" key="1">
    <source>
        <dbReference type="ARBA" id="ARBA00004496"/>
    </source>
</evidence>
<dbReference type="UniPathway" id="UPA00053">
    <property type="reaction ID" value="UER00088"/>
</dbReference>
<feature type="binding site" evidence="14">
    <location>
        <begin position="83"/>
        <end position="93"/>
    </location>
    <ligand>
        <name>ATP</name>
        <dbReference type="ChEBI" id="CHEBI:30616"/>
    </ligand>
</feature>
<evidence type="ECO:0000256" key="11">
    <source>
        <dbReference type="ARBA" id="ARBA00022840"/>
    </source>
</evidence>
<evidence type="ECO:0000256" key="10">
    <source>
        <dbReference type="ARBA" id="ARBA00022777"/>
    </source>
</evidence>
<organism evidence="17 18">
    <name type="scientific">Methanoliparum thermophilum</name>
    <dbReference type="NCBI Taxonomy" id="2491083"/>
    <lineage>
        <taxon>Archaea</taxon>
        <taxon>Methanobacteriati</taxon>
        <taxon>Methanobacteriota</taxon>
        <taxon>Candidatus Methanoliparia</taxon>
        <taxon>Candidatus Methanoliparales</taxon>
        <taxon>Candidatus Methanoliparaceae</taxon>
        <taxon>Candidatus Methanoliparum</taxon>
    </lineage>
</organism>
<comment type="pathway">
    <text evidence="2 14">Metabolic intermediate biosynthesis; chorismate biosynthesis; chorismate from D-erythrose 4-phosphate and phosphoenolpyruvate: step 5/7.</text>
</comment>
<evidence type="ECO:0000256" key="12">
    <source>
        <dbReference type="ARBA" id="ARBA00023141"/>
    </source>
</evidence>
<comment type="subcellular location">
    <subcellularLocation>
        <location evidence="1 14">Cytoplasm</location>
    </subcellularLocation>
</comment>
<dbReference type="EMBL" id="RXIF01000002">
    <property type="protein sequence ID" value="RZN65384.1"/>
    <property type="molecule type" value="Genomic_DNA"/>
</dbReference>
<evidence type="ECO:0000256" key="6">
    <source>
        <dbReference type="ARBA" id="ARBA00022490"/>
    </source>
</evidence>
<sequence length="290" mass="31576">MKGTARACGAGTIINAISTGFGGAFAIDLFTEATVEIGRDFKRINGEIEGGGDTTLIKNCVKLVLDRFNYDFGAYVKTKSNIPMAKGLKSSSAASNATVLATLSALKKGGYIDDDEMLDDKSIIDIGVDASLLSRVTITGAFDDACASYLGGIVLTENYKREITKRLVLDRNVLILVPDESIYTIDIDIDSTRYITYFVKLAYNLAMQDVFEEAMTLNGILYTFIWKLDQRPIISALSIGINGVTLSGTGSAYVAWVDQDDMSELMDKWKEFDGQIISTKINNKGAKIID</sequence>
<dbReference type="PANTHER" id="PTHR20861">
    <property type="entry name" value="HOMOSERINE/4-DIPHOSPHOCYTIDYL-2-C-METHYL-D-ERYTHRITOL KINASE"/>
    <property type="match status" value="1"/>
</dbReference>
<feature type="domain" description="GHMP kinase N-terminal" evidence="15">
    <location>
        <begin position="56"/>
        <end position="152"/>
    </location>
</feature>
<keyword evidence="11 14" id="KW-0067">ATP-binding</keyword>
<dbReference type="EC" id="2.7.1.71" evidence="4 14"/>
<dbReference type="HAMAP" id="MF_00370">
    <property type="entry name" value="Shik_kinase_arch"/>
    <property type="match status" value="1"/>
</dbReference>
<comment type="similarity">
    <text evidence="3 14">Belongs to the GHMP kinase family. Archaeal shikimate kinase subfamily.</text>
</comment>
<keyword evidence="8 14" id="KW-0808">Transferase</keyword>
<feature type="domain" description="GHMP kinase C-terminal" evidence="16">
    <location>
        <begin position="211"/>
        <end position="272"/>
    </location>
</feature>
<dbReference type="AlphaFoldDB" id="A0A520KTG8"/>
<evidence type="ECO:0000256" key="4">
    <source>
        <dbReference type="ARBA" id="ARBA00012154"/>
    </source>
</evidence>
<dbReference type="NCBIfam" id="TIGR01920">
    <property type="entry name" value="Shik_kin_archae"/>
    <property type="match status" value="1"/>
</dbReference>
<evidence type="ECO:0000256" key="2">
    <source>
        <dbReference type="ARBA" id="ARBA00004842"/>
    </source>
</evidence>
<evidence type="ECO:0000259" key="15">
    <source>
        <dbReference type="Pfam" id="PF00288"/>
    </source>
</evidence>
<gene>
    <name evidence="14" type="primary">aroK</name>
    <name evidence="17" type="ORF">EF806_00340</name>
</gene>
<protein>
    <recommendedName>
        <fullName evidence="5 14">Shikimate kinase</fullName>
        <shortName evidence="14">SK</shortName>
        <ecNumber evidence="4 14">2.7.1.71</ecNumber>
    </recommendedName>
</protein>
<comment type="caution">
    <text evidence="17">The sequence shown here is derived from an EMBL/GenBank/DDBJ whole genome shotgun (WGS) entry which is preliminary data.</text>
</comment>
<accession>A0A520KTG8</accession>
<evidence type="ECO:0000259" key="16">
    <source>
        <dbReference type="Pfam" id="PF08544"/>
    </source>
</evidence>
<evidence type="ECO:0000313" key="18">
    <source>
        <dbReference type="Proteomes" id="UP000317158"/>
    </source>
</evidence>
<evidence type="ECO:0000256" key="8">
    <source>
        <dbReference type="ARBA" id="ARBA00022679"/>
    </source>
</evidence>
<keyword evidence="10 14" id="KW-0418">Kinase</keyword>
<evidence type="ECO:0000313" key="17">
    <source>
        <dbReference type="EMBL" id="RZN65384.1"/>
    </source>
</evidence>
<dbReference type="GO" id="GO:0009423">
    <property type="term" value="P:chorismate biosynthetic process"/>
    <property type="evidence" value="ECO:0007669"/>
    <property type="project" value="UniProtKB-UniRule"/>
</dbReference>
<name>A0A520KTG8_METT2</name>
<keyword evidence="9 14" id="KW-0547">Nucleotide-binding</keyword>
<reference evidence="17 18" key="1">
    <citation type="journal article" date="2019" name="Nat. Microbiol.">
        <title>Wide diversity of methane and short-chain alkane metabolisms in uncultured archaea.</title>
        <authorList>
            <person name="Borrel G."/>
            <person name="Adam P.S."/>
            <person name="McKay L.J."/>
            <person name="Chen L.X."/>
            <person name="Sierra-Garcia I.N."/>
            <person name="Sieber C.M."/>
            <person name="Letourneur Q."/>
            <person name="Ghozlane A."/>
            <person name="Andersen G.L."/>
            <person name="Li W.J."/>
            <person name="Hallam S.J."/>
            <person name="Muyzer G."/>
            <person name="de Oliveira V.M."/>
            <person name="Inskeep W.P."/>
            <person name="Banfield J.F."/>
            <person name="Gribaldo S."/>
        </authorList>
    </citation>
    <scope>NUCLEOTIDE SEQUENCE [LARGE SCALE GENOMIC DNA]</scope>
    <source>
        <strain evidence="17">NM1a</strain>
    </source>
</reference>
<evidence type="ECO:0000256" key="7">
    <source>
        <dbReference type="ARBA" id="ARBA00022605"/>
    </source>
</evidence>
<dbReference type="InterPro" id="IPR006204">
    <property type="entry name" value="GHMP_kinase_N_dom"/>
</dbReference>
<dbReference type="GO" id="GO:0009073">
    <property type="term" value="P:aromatic amino acid family biosynthetic process"/>
    <property type="evidence" value="ECO:0007669"/>
    <property type="project" value="UniProtKB-KW"/>
</dbReference>
<dbReference type="InterPro" id="IPR010189">
    <property type="entry name" value="SK_arc"/>
</dbReference>
<dbReference type="InterPro" id="IPR020568">
    <property type="entry name" value="Ribosomal_Su5_D2-typ_SF"/>
</dbReference>
<dbReference type="Pfam" id="PF08544">
    <property type="entry name" value="GHMP_kinases_C"/>
    <property type="match status" value="1"/>
</dbReference>
<proteinExistence type="inferred from homology"/>
<keyword evidence="12 14" id="KW-0057">Aromatic amino acid biosynthesis</keyword>
<evidence type="ECO:0000256" key="13">
    <source>
        <dbReference type="ARBA" id="ARBA00048567"/>
    </source>
</evidence>
<dbReference type="Proteomes" id="UP000317158">
    <property type="component" value="Unassembled WGS sequence"/>
</dbReference>
<dbReference type="PANTHER" id="PTHR20861:SF3">
    <property type="entry name" value="SHIKIMATE KINASE"/>
    <property type="match status" value="1"/>
</dbReference>
<dbReference type="GO" id="GO:0005737">
    <property type="term" value="C:cytoplasm"/>
    <property type="evidence" value="ECO:0007669"/>
    <property type="project" value="UniProtKB-SubCell"/>
</dbReference>
<dbReference type="InterPro" id="IPR013750">
    <property type="entry name" value="GHMP_kinase_C_dom"/>
</dbReference>
<dbReference type="GO" id="GO:0004765">
    <property type="term" value="F:shikimate kinase activity"/>
    <property type="evidence" value="ECO:0007669"/>
    <property type="project" value="UniProtKB-UniRule"/>
</dbReference>
<dbReference type="GO" id="GO:0005524">
    <property type="term" value="F:ATP binding"/>
    <property type="evidence" value="ECO:0007669"/>
    <property type="project" value="UniProtKB-UniRule"/>
</dbReference>